<dbReference type="SUPFAM" id="SSF47459">
    <property type="entry name" value="HLH, helix-loop-helix DNA-binding domain"/>
    <property type="match status" value="1"/>
</dbReference>
<accession>A0A1Y1Z109</accession>
<feature type="domain" description="BHLH" evidence="4">
    <location>
        <begin position="129"/>
        <end position="180"/>
    </location>
</feature>
<dbReference type="CDD" id="cd11405">
    <property type="entry name" value="bHLHzip_MLXIP_like"/>
    <property type="match status" value="1"/>
</dbReference>
<dbReference type="GO" id="GO:0003677">
    <property type="term" value="F:DNA binding"/>
    <property type="evidence" value="ECO:0007669"/>
    <property type="project" value="UniProtKB-KW"/>
</dbReference>
<dbReference type="PROSITE" id="PS50888">
    <property type="entry name" value="BHLH"/>
    <property type="match status" value="1"/>
</dbReference>
<evidence type="ECO:0000256" key="2">
    <source>
        <dbReference type="ARBA" id="ARBA00023242"/>
    </source>
</evidence>
<keyword evidence="1" id="KW-0238">DNA-binding</keyword>
<organism evidence="5 6">
    <name type="scientific">Basidiobolus meristosporus CBS 931.73</name>
    <dbReference type="NCBI Taxonomy" id="1314790"/>
    <lineage>
        <taxon>Eukaryota</taxon>
        <taxon>Fungi</taxon>
        <taxon>Fungi incertae sedis</taxon>
        <taxon>Zoopagomycota</taxon>
        <taxon>Entomophthoromycotina</taxon>
        <taxon>Basidiobolomycetes</taxon>
        <taxon>Basidiobolales</taxon>
        <taxon>Basidiobolaceae</taxon>
        <taxon>Basidiobolus</taxon>
    </lineage>
</organism>
<dbReference type="InterPro" id="IPR011598">
    <property type="entry name" value="bHLH_dom"/>
</dbReference>
<evidence type="ECO:0000259" key="4">
    <source>
        <dbReference type="PROSITE" id="PS50888"/>
    </source>
</evidence>
<dbReference type="AlphaFoldDB" id="A0A1Y1Z109"/>
<dbReference type="GO" id="GO:0090575">
    <property type="term" value="C:RNA polymerase II transcription regulator complex"/>
    <property type="evidence" value="ECO:0007669"/>
    <property type="project" value="TreeGrafter"/>
</dbReference>
<dbReference type="STRING" id="1314790.A0A1Y1Z109"/>
<dbReference type="Pfam" id="PF00010">
    <property type="entry name" value="HLH"/>
    <property type="match status" value="1"/>
</dbReference>
<dbReference type="EMBL" id="MCFE01000040">
    <property type="protein sequence ID" value="ORY03971.1"/>
    <property type="molecule type" value="Genomic_DNA"/>
</dbReference>
<evidence type="ECO:0000256" key="1">
    <source>
        <dbReference type="ARBA" id="ARBA00023125"/>
    </source>
</evidence>
<keyword evidence="2" id="KW-0539">Nucleus</keyword>
<dbReference type="GO" id="GO:0045944">
    <property type="term" value="P:positive regulation of transcription by RNA polymerase II"/>
    <property type="evidence" value="ECO:0007669"/>
    <property type="project" value="TreeGrafter"/>
</dbReference>
<evidence type="ECO:0000313" key="5">
    <source>
        <dbReference type="EMBL" id="ORY03971.1"/>
    </source>
</evidence>
<protein>
    <submittedName>
        <fullName evidence="5">HLH-domain-containing protein</fullName>
    </submittedName>
</protein>
<dbReference type="InterPro" id="IPR036638">
    <property type="entry name" value="HLH_DNA-bd_sf"/>
</dbReference>
<dbReference type="GO" id="GO:0003700">
    <property type="term" value="F:DNA-binding transcription factor activity"/>
    <property type="evidence" value="ECO:0007669"/>
    <property type="project" value="TreeGrafter"/>
</dbReference>
<sequence length="219" mass="24745">MSKQDNSVLLQQFSNQPFTVMGPNDIELKSESFAQSLFPNESDLFNYAPTATSGNIYGVDFNCNCWTPLDSPAISSSSDNGLLEIQEYSKEAYEQASGCTRKRSRQSFSEESETYSDGGEEHGVSNAEMKRQVHIQSEQKRRAQIKDGFEELKKHLPNCSNKKISKACILSKTVQHLQSMKGAQLALMTQLQLIRSENAKLRQFYQAVQQRQAQDKLFP</sequence>
<name>A0A1Y1Z109_9FUNG</name>
<feature type="region of interest" description="Disordered" evidence="3">
    <location>
        <begin position="99"/>
        <end position="123"/>
    </location>
</feature>
<dbReference type="SMART" id="SM00353">
    <property type="entry name" value="HLH"/>
    <property type="match status" value="1"/>
</dbReference>
<proteinExistence type="predicted"/>
<dbReference type="PANTHER" id="PTHR10328">
    <property type="entry name" value="PROTEIN MAX MYC-ASSOCIATED FACTOR X"/>
    <property type="match status" value="1"/>
</dbReference>
<dbReference type="GO" id="GO:0046983">
    <property type="term" value="F:protein dimerization activity"/>
    <property type="evidence" value="ECO:0007669"/>
    <property type="project" value="InterPro"/>
</dbReference>
<keyword evidence="6" id="KW-1185">Reference proteome</keyword>
<dbReference type="Gene3D" id="4.10.280.10">
    <property type="entry name" value="Helix-loop-helix DNA-binding domain"/>
    <property type="match status" value="1"/>
</dbReference>
<dbReference type="Proteomes" id="UP000193498">
    <property type="component" value="Unassembled WGS sequence"/>
</dbReference>
<dbReference type="OrthoDB" id="5778525at2759"/>
<evidence type="ECO:0000313" key="6">
    <source>
        <dbReference type="Proteomes" id="UP000193498"/>
    </source>
</evidence>
<reference evidence="5 6" key="1">
    <citation type="submission" date="2016-07" db="EMBL/GenBank/DDBJ databases">
        <title>Pervasive Adenine N6-methylation of Active Genes in Fungi.</title>
        <authorList>
            <consortium name="DOE Joint Genome Institute"/>
            <person name="Mondo S.J."/>
            <person name="Dannebaum R.O."/>
            <person name="Kuo R.C."/>
            <person name="Labutti K."/>
            <person name="Haridas S."/>
            <person name="Kuo A."/>
            <person name="Salamov A."/>
            <person name="Ahrendt S.R."/>
            <person name="Lipzen A."/>
            <person name="Sullivan W."/>
            <person name="Andreopoulos W.B."/>
            <person name="Clum A."/>
            <person name="Lindquist E."/>
            <person name="Daum C."/>
            <person name="Ramamoorthy G.K."/>
            <person name="Gryganskyi A."/>
            <person name="Culley D."/>
            <person name="Magnuson J.K."/>
            <person name="James T.Y."/>
            <person name="O'Malley M.A."/>
            <person name="Stajich J.E."/>
            <person name="Spatafora J.W."/>
            <person name="Visel A."/>
            <person name="Grigoriev I.V."/>
        </authorList>
    </citation>
    <scope>NUCLEOTIDE SEQUENCE [LARGE SCALE GENOMIC DNA]</scope>
    <source>
        <strain evidence="5 6">CBS 931.73</strain>
    </source>
</reference>
<gene>
    <name evidence="5" type="ORF">K493DRAFT_345866</name>
</gene>
<dbReference type="InParanoid" id="A0A1Y1Z109"/>
<evidence type="ECO:0000256" key="3">
    <source>
        <dbReference type="SAM" id="MobiDB-lite"/>
    </source>
</evidence>
<comment type="caution">
    <text evidence="5">The sequence shown here is derived from an EMBL/GenBank/DDBJ whole genome shotgun (WGS) entry which is preliminary data.</text>
</comment>
<dbReference type="PANTHER" id="PTHR10328:SF11">
    <property type="entry name" value="MAX-LIKE PROTEIN X"/>
    <property type="match status" value="1"/>
</dbReference>